<evidence type="ECO:0000313" key="2">
    <source>
        <dbReference type="EMBL" id="SPQ01609.1"/>
    </source>
</evidence>
<feature type="coiled-coil region" evidence="1">
    <location>
        <begin position="57"/>
        <end position="117"/>
    </location>
</feature>
<accession>A0A2U3QJR1</accession>
<evidence type="ECO:0000313" key="3">
    <source>
        <dbReference type="Proteomes" id="UP000245125"/>
    </source>
</evidence>
<dbReference type="Proteomes" id="UP000245125">
    <property type="component" value="Unassembled WGS sequence"/>
</dbReference>
<name>A0A2U3QJR1_9BACT</name>
<keyword evidence="3" id="KW-1185">Reference proteome</keyword>
<protein>
    <submittedName>
        <fullName evidence="2">Uncharacterized protein</fullName>
    </submittedName>
</protein>
<dbReference type="EMBL" id="OUUY01000111">
    <property type="protein sequence ID" value="SPQ01609.1"/>
    <property type="molecule type" value="Genomic_DNA"/>
</dbReference>
<gene>
    <name evidence="2" type="ORF">NBG4_620001</name>
</gene>
<proteinExistence type="predicted"/>
<sequence length="278" mass="31583">MVIGILYKDKITPLESELKKIQIVSSLRIHLLEAIEAEKNAVLAITDEASKTYADEARSASNKVENSRRDLAAIIQQTGTSKEQETVAEFNSCWIEFRKLDEEILELATQNSNLKAQKLSSTQFSREVTAFEKSLRTLIRQDMRGNKPGFITVHSFEAITAILELFALHKEHIEELDDKEMDRIENKMKDHLDTAKKALHELRNIPELRGSAELVNAEAAYKRIVEINAEVVRLSRLNTNIKSSELSLGKKRLISAKCQEILGVLQDTIESHRFKATR</sequence>
<keyword evidence="1" id="KW-0175">Coiled coil</keyword>
<reference evidence="3" key="1">
    <citation type="submission" date="2018-03" db="EMBL/GenBank/DDBJ databases">
        <authorList>
            <person name="Zecchin S."/>
        </authorList>
    </citation>
    <scope>NUCLEOTIDE SEQUENCE [LARGE SCALE GENOMIC DNA]</scope>
</reference>
<organism evidence="2 3">
    <name type="scientific">Candidatus Sulfobium mesophilum</name>
    <dbReference type="NCBI Taxonomy" id="2016548"/>
    <lineage>
        <taxon>Bacteria</taxon>
        <taxon>Pseudomonadati</taxon>
        <taxon>Nitrospirota</taxon>
        <taxon>Nitrospiria</taxon>
        <taxon>Nitrospirales</taxon>
        <taxon>Nitrospiraceae</taxon>
        <taxon>Candidatus Sulfobium</taxon>
    </lineage>
</organism>
<dbReference type="AlphaFoldDB" id="A0A2U3QJR1"/>
<evidence type="ECO:0000256" key="1">
    <source>
        <dbReference type="SAM" id="Coils"/>
    </source>
</evidence>